<dbReference type="PATRIC" id="fig|1286631.3.peg.3524"/>
<proteinExistence type="predicted"/>
<comment type="caution">
    <text evidence="3">The sequence shown here is derived from an EMBL/GenBank/DDBJ whole genome shotgun (WGS) entry which is preliminary data.</text>
</comment>
<dbReference type="SUPFAM" id="SSF53720">
    <property type="entry name" value="ALDH-like"/>
    <property type="match status" value="1"/>
</dbReference>
<dbReference type="PANTHER" id="PTHR43353:SF3">
    <property type="entry name" value="ALDEHYDE DEHYDROGENASE-RELATED"/>
    <property type="match status" value="1"/>
</dbReference>
<evidence type="ECO:0000259" key="2">
    <source>
        <dbReference type="Pfam" id="PF00171"/>
    </source>
</evidence>
<protein>
    <submittedName>
        <fullName evidence="3">Aldehyde dehydrogenase</fullName>
    </submittedName>
</protein>
<dbReference type="AlphaFoldDB" id="A0A059KHU4"/>
<keyword evidence="1" id="KW-0560">Oxidoreductase</keyword>
<dbReference type="InterPro" id="IPR016161">
    <property type="entry name" value="Ald_DH/histidinol_DH"/>
</dbReference>
<feature type="domain" description="Aldehyde dehydrogenase" evidence="2">
    <location>
        <begin position="6"/>
        <end position="416"/>
    </location>
</feature>
<reference evidence="3 4" key="1">
    <citation type="journal article" date="2014" name="FEMS Microbiol. Ecol.">
        <title>Sphaerotilus natans encrusted with nanoball-shaped Fe(III) oxide minerals formed by nitrate-reducing mixotrophic Fe(II) oxidation.</title>
        <authorList>
            <person name="Park S."/>
            <person name="Kim D.H."/>
            <person name="Lee J.H."/>
            <person name="Hur H.G."/>
        </authorList>
    </citation>
    <scope>NUCLEOTIDE SEQUENCE [LARGE SCALE GENOMIC DNA]</scope>
    <source>
        <strain evidence="3 4">DSM 6575</strain>
    </source>
</reference>
<dbReference type="Pfam" id="PF00171">
    <property type="entry name" value="Aldedh"/>
    <property type="match status" value="1"/>
</dbReference>
<name>A0A059KHU4_9BURK</name>
<evidence type="ECO:0000313" key="3">
    <source>
        <dbReference type="EMBL" id="KDB50804.1"/>
    </source>
</evidence>
<evidence type="ECO:0000256" key="1">
    <source>
        <dbReference type="ARBA" id="ARBA00023002"/>
    </source>
</evidence>
<keyword evidence="4" id="KW-1185">Reference proteome</keyword>
<dbReference type="InterPro" id="IPR016162">
    <property type="entry name" value="Ald_DH_N"/>
</dbReference>
<organism evidence="3 4">
    <name type="scientific">Sphaerotilus natans subsp. natans DSM 6575</name>
    <dbReference type="NCBI Taxonomy" id="1286631"/>
    <lineage>
        <taxon>Bacteria</taxon>
        <taxon>Pseudomonadati</taxon>
        <taxon>Pseudomonadota</taxon>
        <taxon>Betaproteobacteria</taxon>
        <taxon>Burkholderiales</taxon>
        <taxon>Sphaerotilaceae</taxon>
        <taxon>Sphaerotilus</taxon>
    </lineage>
</organism>
<dbReference type="InterPro" id="IPR015590">
    <property type="entry name" value="Aldehyde_DH_dom"/>
</dbReference>
<dbReference type="InterPro" id="IPR050740">
    <property type="entry name" value="Aldehyde_DH_Superfamily"/>
</dbReference>
<sequence length="499" mass="51019">MSQMLSSFDARTGALLAELPATSPAQLDAACEAAAAAFPLWQAAAGAERATLLRALAAALESDREGLVALADQETALGPVRLNGELDRTAFQLRRFADIAERGEPFAFVDDPAVAGAPPAGHPAMQRWSVPLGPVAMFSASNFPFAFSVLGGDTASALAAGCPVVVKAHTGHLQLSNRVFGLVQGALAALGLPAGLIGLVQGGGRDIGVRLIRHPAIAAGAFTGSTQGGAALAAEAAARPRPIPFFGELGSVNPVIALPDRLATDGAALAATLAGSIALGCGQFCTNPGLILLIDELQPGVAAKAINDRFVAQLREALGGQQPHAMLTRTMRGAFEAGVAHWEEAGAELLLRESAAAGQPPRPVLAQVSAIEFIARAALREEVFGPSSLIVRAASLSQALQVLQAVGGSLTVTLWGVEQDGDRSRALVRGAMAIAGRVLFAGVPTGVAVTAAQQHGGPWPSSTRPESTSVGDAALVRFLRPVCLQDAPAWLVGRQGRPV</sequence>
<dbReference type="Proteomes" id="UP000026714">
    <property type="component" value="Unassembled WGS sequence"/>
</dbReference>
<dbReference type="InterPro" id="IPR016163">
    <property type="entry name" value="Ald_DH_C"/>
</dbReference>
<dbReference type="eggNOG" id="COG1012">
    <property type="taxonomic scope" value="Bacteria"/>
</dbReference>
<dbReference type="GO" id="GO:0016620">
    <property type="term" value="F:oxidoreductase activity, acting on the aldehyde or oxo group of donors, NAD or NADP as acceptor"/>
    <property type="evidence" value="ECO:0007669"/>
    <property type="project" value="InterPro"/>
</dbReference>
<dbReference type="Gene3D" id="3.40.309.10">
    <property type="entry name" value="Aldehyde Dehydrogenase, Chain A, domain 2"/>
    <property type="match status" value="1"/>
</dbReference>
<dbReference type="EMBL" id="AZRA01000111">
    <property type="protein sequence ID" value="KDB50804.1"/>
    <property type="molecule type" value="Genomic_DNA"/>
</dbReference>
<dbReference type="PANTHER" id="PTHR43353">
    <property type="entry name" value="SUCCINATE-SEMIALDEHYDE DEHYDROGENASE, MITOCHONDRIAL"/>
    <property type="match status" value="1"/>
</dbReference>
<gene>
    <name evidence="3" type="ORF">X805_36100</name>
</gene>
<evidence type="ECO:0000313" key="4">
    <source>
        <dbReference type="Proteomes" id="UP000026714"/>
    </source>
</evidence>
<dbReference type="RefSeq" id="WP_037484956.1">
    <property type="nucleotide sequence ID" value="NZ_AZRA01000111.1"/>
</dbReference>
<accession>A0A059KHU4</accession>
<dbReference type="Gene3D" id="3.40.605.10">
    <property type="entry name" value="Aldehyde Dehydrogenase, Chain A, domain 1"/>
    <property type="match status" value="1"/>
</dbReference>
<dbReference type="STRING" id="34103.SAMN05421778_11769"/>